<accession>A0A9N8V3V1</accession>
<evidence type="ECO:0000256" key="2">
    <source>
        <dbReference type="SAM" id="SignalP"/>
    </source>
</evidence>
<protein>
    <submittedName>
        <fullName evidence="3">12651_t:CDS:1</fullName>
    </submittedName>
</protein>
<dbReference type="Proteomes" id="UP000789508">
    <property type="component" value="Unassembled WGS sequence"/>
</dbReference>
<evidence type="ECO:0000256" key="1">
    <source>
        <dbReference type="SAM" id="MobiDB-lite"/>
    </source>
</evidence>
<feature type="compositionally biased region" description="Basic and acidic residues" evidence="1">
    <location>
        <begin position="120"/>
        <end position="136"/>
    </location>
</feature>
<dbReference type="EMBL" id="CAJVPS010000017">
    <property type="protein sequence ID" value="CAG8441022.1"/>
    <property type="molecule type" value="Genomic_DNA"/>
</dbReference>
<dbReference type="AlphaFoldDB" id="A0A9N8V3V1"/>
<feature type="chain" id="PRO_5040350777" evidence="2">
    <location>
        <begin position="26"/>
        <end position="136"/>
    </location>
</feature>
<gene>
    <name evidence="3" type="ORF">ALEPTO_LOCUS306</name>
</gene>
<sequence>MTTSYKKYSFVVFLIFALLLVCSLGSNNVKAKGLKKRGGEHETTPCTTITKWVKSTVSCCKTVTEYKIKKFTSVVYETCSATAYTTIPTTTTTTSTTTTCTTTTTTKTTCPPKTTPCCGKDGKDGGKDGSKDGKDP</sequence>
<keyword evidence="2" id="KW-0732">Signal</keyword>
<evidence type="ECO:0000313" key="3">
    <source>
        <dbReference type="EMBL" id="CAG8441022.1"/>
    </source>
</evidence>
<keyword evidence="4" id="KW-1185">Reference proteome</keyword>
<evidence type="ECO:0000313" key="4">
    <source>
        <dbReference type="Proteomes" id="UP000789508"/>
    </source>
</evidence>
<reference evidence="3" key="1">
    <citation type="submission" date="2021-06" db="EMBL/GenBank/DDBJ databases">
        <authorList>
            <person name="Kallberg Y."/>
            <person name="Tangrot J."/>
            <person name="Rosling A."/>
        </authorList>
    </citation>
    <scope>NUCLEOTIDE SEQUENCE</scope>
    <source>
        <strain evidence="3">FL130A</strain>
    </source>
</reference>
<feature type="compositionally biased region" description="Low complexity" evidence="1">
    <location>
        <begin position="90"/>
        <end position="119"/>
    </location>
</feature>
<proteinExistence type="predicted"/>
<comment type="caution">
    <text evidence="3">The sequence shown here is derived from an EMBL/GenBank/DDBJ whole genome shotgun (WGS) entry which is preliminary data.</text>
</comment>
<feature type="signal peptide" evidence="2">
    <location>
        <begin position="1"/>
        <end position="25"/>
    </location>
</feature>
<organism evidence="3 4">
    <name type="scientific">Ambispora leptoticha</name>
    <dbReference type="NCBI Taxonomy" id="144679"/>
    <lineage>
        <taxon>Eukaryota</taxon>
        <taxon>Fungi</taxon>
        <taxon>Fungi incertae sedis</taxon>
        <taxon>Mucoromycota</taxon>
        <taxon>Glomeromycotina</taxon>
        <taxon>Glomeromycetes</taxon>
        <taxon>Archaeosporales</taxon>
        <taxon>Ambisporaceae</taxon>
        <taxon>Ambispora</taxon>
    </lineage>
</organism>
<name>A0A9N8V3V1_9GLOM</name>
<feature type="region of interest" description="Disordered" evidence="1">
    <location>
        <begin position="90"/>
        <end position="136"/>
    </location>
</feature>